<dbReference type="InterPro" id="IPR013783">
    <property type="entry name" value="Ig-like_fold"/>
</dbReference>
<dbReference type="EMBL" id="OBDY01000033">
    <property type="protein sequence ID" value="SNY68694.1"/>
    <property type="molecule type" value="Genomic_DNA"/>
</dbReference>
<reference evidence="3 4" key="1">
    <citation type="submission" date="2017-09" db="EMBL/GenBank/DDBJ databases">
        <authorList>
            <person name="Ehlers B."/>
            <person name="Leendertz F.H."/>
        </authorList>
    </citation>
    <scope>NUCLEOTIDE SEQUENCE [LARGE SCALE GENOMIC DNA]</scope>
    <source>
        <strain evidence="3 4">CGMCC 4.6857</strain>
    </source>
</reference>
<protein>
    <recommendedName>
        <fullName evidence="5">IPT/TIG domain-containing protein</fullName>
    </recommendedName>
</protein>
<feature type="compositionally biased region" description="Basic and acidic residues" evidence="1">
    <location>
        <begin position="303"/>
        <end position="313"/>
    </location>
</feature>
<dbReference type="Proteomes" id="UP000219612">
    <property type="component" value="Unassembled WGS sequence"/>
</dbReference>
<feature type="signal peptide" evidence="2">
    <location>
        <begin position="1"/>
        <end position="18"/>
    </location>
</feature>
<keyword evidence="2" id="KW-0732">Signal</keyword>
<feature type="chain" id="PRO_5038991856" description="IPT/TIG domain-containing protein" evidence="2">
    <location>
        <begin position="19"/>
        <end position="393"/>
    </location>
</feature>
<sequence length="393" mass="42103">MRPVAVLVLLLPMAFSSACQKDAACPAGSEDYNGKCLPHLTASYVRCVDAKDKNLTEKIEAGATVPAAAFTTFKAAYSRSWTEDSAAALQYVKDCMTLAREEVSGKEAAAVQEVEKKTIVYIKVVERRQPAIEVEPSALTCTENGCGQITVKSTGKGELRIGRINVTGPDSDDFRVGESCANRSLGPARGPDDVDTCTVTVGFEPSGAGERSATLVIHQNLPKPDTGTRVTLTGKGTGGTPPEDHTLTVDAGPGITVTSDPAGIDCGSECSAAFTGAEVTLTASYVRGDGGGLRAERRRHLPGRPDHRPERQREPVVACTTVVVDLEREVAMREVLGWLAWLATIAAFYPLNQWLVRRKCLDHRPWFVPSLWGPVGTAAIILARPAGWRRFPS</sequence>
<dbReference type="RefSeq" id="WP_143235366.1">
    <property type="nucleotide sequence ID" value="NZ_OBDY01000033.1"/>
</dbReference>
<feature type="region of interest" description="Disordered" evidence="1">
    <location>
        <begin position="221"/>
        <end position="250"/>
    </location>
</feature>
<keyword evidence="4" id="KW-1185">Reference proteome</keyword>
<name>A0A285K7W4_9ACTN</name>
<feature type="region of interest" description="Disordered" evidence="1">
    <location>
        <begin position="292"/>
        <end position="313"/>
    </location>
</feature>
<dbReference type="PROSITE" id="PS51257">
    <property type="entry name" value="PROKAR_LIPOPROTEIN"/>
    <property type="match status" value="1"/>
</dbReference>
<dbReference type="OrthoDB" id="3396631at2"/>
<dbReference type="GO" id="GO:0005975">
    <property type="term" value="P:carbohydrate metabolic process"/>
    <property type="evidence" value="ECO:0007669"/>
    <property type="project" value="UniProtKB-ARBA"/>
</dbReference>
<evidence type="ECO:0000256" key="2">
    <source>
        <dbReference type="SAM" id="SignalP"/>
    </source>
</evidence>
<evidence type="ECO:0008006" key="5">
    <source>
        <dbReference type="Google" id="ProtNLM"/>
    </source>
</evidence>
<accession>A0A285K7W4</accession>
<evidence type="ECO:0000256" key="1">
    <source>
        <dbReference type="SAM" id="MobiDB-lite"/>
    </source>
</evidence>
<proteinExistence type="predicted"/>
<gene>
    <name evidence="3" type="ORF">SAMN05421748_133119</name>
</gene>
<organism evidence="3 4">
    <name type="scientific">Paractinoplanes atraurantiacus</name>
    <dbReference type="NCBI Taxonomy" id="1036182"/>
    <lineage>
        <taxon>Bacteria</taxon>
        <taxon>Bacillati</taxon>
        <taxon>Actinomycetota</taxon>
        <taxon>Actinomycetes</taxon>
        <taxon>Micromonosporales</taxon>
        <taxon>Micromonosporaceae</taxon>
        <taxon>Paractinoplanes</taxon>
    </lineage>
</organism>
<dbReference type="AlphaFoldDB" id="A0A285K7W4"/>
<evidence type="ECO:0000313" key="3">
    <source>
        <dbReference type="EMBL" id="SNY68694.1"/>
    </source>
</evidence>
<dbReference type="Gene3D" id="2.60.40.10">
    <property type="entry name" value="Immunoglobulins"/>
    <property type="match status" value="1"/>
</dbReference>
<evidence type="ECO:0000313" key="4">
    <source>
        <dbReference type="Proteomes" id="UP000219612"/>
    </source>
</evidence>